<organism evidence="1 2">
    <name type="scientific">Dreissena polymorpha</name>
    <name type="common">Zebra mussel</name>
    <name type="synonym">Mytilus polymorpha</name>
    <dbReference type="NCBI Taxonomy" id="45954"/>
    <lineage>
        <taxon>Eukaryota</taxon>
        <taxon>Metazoa</taxon>
        <taxon>Spiralia</taxon>
        <taxon>Lophotrochozoa</taxon>
        <taxon>Mollusca</taxon>
        <taxon>Bivalvia</taxon>
        <taxon>Autobranchia</taxon>
        <taxon>Heteroconchia</taxon>
        <taxon>Euheterodonta</taxon>
        <taxon>Imparidentia</taxon>
        <taxon>Neoheterodontei</taxon>
        <taxon>Myida</taxon>
        <taxon>Dreissenoidea</taxon>
        <taxon>Dreissenidae</taxon>
        <taxon>Dreissena</taxon>
    </lineage>
</organism>
<sequence>MTKHCSQTKSINGSMVISVSSHQYKVIPKCQNCSVAIVTADDYLLVATLYKLGTEISNSSAAECDLNRLDIFDGNSSEM</sequence>
<dbReference type="Proteomes" id="UP000828390">
    <property type="component" value="Unassembled WGS sequence"/>
</dbReference>
<accession>A0A9D4E4Y9</accession>
<evidence type="ECO:0000313" key="1">
    <source>
        <dbReference type="EMBL" id="KAH3773266.1"/>
    </source>
</evidence>
<dbReference type="AlphaFoldDB" id="A0A9D4E4Y9"/>
<comment type="caution">
    <text evidence="1">The sequence shown here is derived from an EMBL/GenBank/DDBJ whole genome shotgun (WGS) entry which is preliminary data.</text>
</comment>
<proteinExistence type="predicted"/>
<reference evidence="1" key="1">
    <citation type="journal article" date="2019" name="bioRxiv">
        <title>The Genome of the Zebra Mussel, Dreissena polymorpha: A Resource for Invasive Species Research.</title>
        <authorList>
            <person name="McCartney M.A."/>
            <person name="Auch B."/>
            <person name="Kono T."/>
            <person name="Mallez S."/>
            <person name="Zhang Y."/>
            <person name="Obille A."/>
            <person name="Becker A."/>
            <person name="Abrahante J.E."/>
            <person name="Garbe J."/>
            <person name="Badalamenti J.P."/>
            <person name="Herman A."/>
            <person name="Mangelson H."/>
            <person name="Liachko I."/>
            <person name="Sullivan S."/>
            <person name="Sone E.D."/>
            <person name="Koren S."/>
            <person name="Silverstein K.A.T."/>
            <person name="Beckman K.B."/>
            <person name="Gohl D.M."/>
        </authorList>
    </citation>
    <scope>NUCLEOTIDE SEQUENCE</scope>
    <source>
        <strain evidence="1">Duluth1</strain>
        <tissue evidence="1">Whole animal</tissue>
    </source>
</reference>
<protein>
    <submittedName>
        <fullName evidence="1">Uncharacterized protein</fullName>
    </submittedName>
</protein>
<gene>
    <name evidence="1" type="ORF">DPMN_174624</name>
</gene>
<evidence type="ECO:0000313" key="2">
    <source>
        <dbReference type="Proteomes" id="UP000828390"/>
    </source>
</evidence>
<keyword evidence="2" id="KW-1185">Reference proteome</keyword>
<name>A0A9D4E4Y9_DREPO</name>
<dbReference type="EMBL" id="JAIWYP010000009">
    <property type="protein sequence ID" value="KAH3773266.1"/>
    <property type="molecule type" value="Genomic_DNA"/>
</dbReference>
<reference evidence="1" key="2">
    <citation type="submission" date="2020-11" db="EMBL/GenBank/DDBJ databases">
        <authorList>
            <person name="McCartney M.A."/>
            <person name="Auch B."/>
            <person name="Kono T."/>
            <person name="Mallez S."/>
            <person name="Becker A."/>
            <person name="Gohl D.M."/>
            <person name="Silverstein K.A.T."/>
            <person name="Koren S."/>
            <person name="Bechman K.B."/>
            <person name="Herman A."/>
            <person name="Abrahante J.E."/>
            <person name="Garbe J."/>
        </authorList>
    </citation>
    <scope>NUCLEOTIDE SEQUENCE</scope>
    <source>
        <strain evidence="1">Duluth1</strain>
        <tissue evidence="1">Whole animal</tissue>
    </source>
</reference>